<reference evidence="2" key="2">
    <citation type="journal article" date="2024" name="Plant">
        <title>Genomic evolution and insights into agronomic trait innovations of Sesamum species.</title>
        <authorList>
            <person name="Miao H."/>
            <person name="Wang L."/>
            <person name="Qu L."/>
            <person name="Liu H."/>
            <person name="Sun Y."/>
            <person name="Le M."/>
            <person name="Wang Q."/>
            <person name="Wei S."/>
            <person name="Zheng Y."/>
            <person name="Lin W."/>
            <person name="Duan Y."/>
            <person name="Cao H."/>
            <person name="Xiong S."/>
            <person name="Wang X."/>
            <person name="Wei L."/>
            <person name="Li C."/>
            <person name="Ma Q."/>
            <person name="Ju M."/>
            <person name="Zhao R."/>
            <person name="Li G."/>
            <person name="Mu C."/>
            <person name="Tian Q."/>
            <person name="Mei H."/>
            <person name="Zhang T."/>
            <person name="Gao T."/>
            <person name="Zhang H."/>
        </authorList>
    </citation>
    <scope>NUCLEOTIDE SEQUENCE</scope>
    <source>
        <strain evidence="2">KEN1</strain>
    </source>
</reference>
<dbReference type="InterPro" id="IPR008906">
    <property type="entry name" value="HATC_C_dom"/>
</dbReference>
<organism evidence="2">
    <name type="scientific">Sesamum latifolium</name>
    <dbReference type="NCBI Taxonomy" id="2727402"/>
    <lineage>
        <taxon>Eukaryota</taxon>
        <taxon>Viridiplantae</taxon>
        <taxon>Streptophyta</taxon>
        <taxon>Embryophyta</taxon>
        <taxon>Tracheophyta</taxon>
        <taxon>Spermatophyta</taxon>
        <taxon>Magnoliopsida</taxon>
        <taxon>eudicotyledons</taxon>
        <taxon>Gunneridae</taxon>
        <taxon>Pentapetalae</taxon>
        <taxon>asterids</taxon>
        <taxon>lamiids</taxon>
        <taxon>Lamiales</taxon>
        <taxon>Pedaliaceae</taxon>
        <taxon>Sesamum</taxon>
    </lineage>
</organism>
<dbReference type="EMBL" id="JACGWN010000001">
    <property type="protein sequence ID" value="KAL0463224.1"/>
    <property type="molecule type" value="Genomic_DNA"/>
</dbReference>
<dbReference type="PANTHER" id="PTHR23272:SF187">
    <property type="entry name" value="AC9 TRANSPOSASE-RELATED"/>
    <property type="match status" value="1"/>
</dbReference>
<dbReference type="PANTHER" id="PTHR23272">
    <property type="entry name" value="BED FINGER-RELATED"/>
    <property type="match status" value="1"/>
</dbReference>
<protein>
    <submittedName>
        <fullName evidence="2">Zinc finger BED domain-containing protein DAYSLEEPER</fullName>
    </submittedName>
</protein>
<name>A0AAW2YBV4_9LAMI</name>
<gene>
    <name evidence="2" type="ORF">Slati_0210000</name>
</gene>
<dbReference type="AlphaFoldDB" id="A0AAW2YBV4"/>
<comment type="caution">
    <text evidence="2">The sequence shown here is derived from an EMBL/GenBank/DDBJ whole genome shotgun (WGS) entry which is preliminary data.</text>
</comment>
<proteinExistence type="predicted"/>
<dbReference type="GO" id="GO:0046983">
    <property type="term" value="F:protein dimerization activity"/>
    <property type="evidence" value="ECO:0007669"/>
    <property type="project" value="InterPro"/>
</dbReference>
<evidence type="ECO:0000313" key="2">
    <source>
        <dbReference type="EMBL" id="KAL0463224.1"/>
    </source>
</evidence>
<sequence length="112" mass="12631">MSSVVDSNVNLDESLNEFEEFVVSKTTSTTNLSVTLELNMYLEESLLPRTCDFDILTGGRQMELSFLLCRRWLSRDILAIPVSTVAFGSAFSGSGKLINHDCNRLITLLWRH</sequence>
<feature type="domain" description="HAT C-terminal dimerisation" evidence="1">
    <location>
        <begin position="37"/>
        <end position="105"/>
    </location>
</feature>
<dbReference type="Pfam" id="PF05699">
    <property type="entry name" value="Dimer_Tnp_hAT"/>
    <property type="match status" value="1"/>
</dbReference>
<reference evidence="2" key="1">
    <citation type="submission" date="2020-06" db="EMBL/GenBank/DDBJ databases">
        <authorList>
            <person name="Li T."/>
            <person name="Hu X."/>
            <person name="Zhang T."/>
            <person name="Song X."/>
            <person name="Zhang H."/>
            <person name="Dai N."/>
            <person name="Sheng W."/>
            <person name="Hou X."/>
            <person name="Wei L."/>
        </authorList>
    </citation>
    <scope>NUCLEOTIDE SEQUENCE</scope>
    <source>
        <strain evidence="2">KEN1</strain>
        <tissue evidence="2">Leaf</tissue>
    </source>
</reference>
<accession>A0AAW2YBV4</accession>
<evidence type="ECO:0000259" key="1">
    <source>
        <dbReference type="Pfam" id="PF05699"/>
    </source>
</evidence>